<evidence type="ECO:0000313" key="3">
    <source>
        <dbReference type="Proteomes" id="UP000008694"/>
    </source>
</evidence>
<protein>
    <submittedName>
        <fullName evidence="2">Predicted protein</fullName>
    </submittedName>
</protein>
<evidence type="ECO:0000256" key="1">
    <source>
        <dbReference type="SAM" id="MobiDB-lite"/>
    </source>
</evidence>
<name>D7LVG4_ARALL</name>
<keyword evidence="3" id="KW-1185">Reference proteome</keyword>
<proteinExistence type="predicted"/>
<reference evidence="3" key="1">
    <citation type="journal article" date="2011" name="Nat. Genet.">
        <title>The Arabidopsis lyrata genome sequence and the basis of rapid genome size change.</title>
        <authorList>
            <person name="Hu T.T."/>
            <person name="Pattyn P."/>
            <person name="Bakker E.G."/>
            <person name="Cao J."/>
            <person name="Cheng J.-F."/>
            <person name="Clark R.M."/>
            <person name="Fahlgren N."/>
            <person name="Fawcett J.A."/>
            <person name="Grimwood J."/>
            <person name="Gundlach H."/>
            <person name="Haberer G."/>
            <person name="Hollister J.D."/>
            <person name="Ossowski S."/>
            <person name="Ottilar R.P."/>
            <person name="Salamov A.A."/>
            <person name="Schneeberger K."/>
            <person name="Spannagl M."/>
            <person name="Wang X."/>
            <person name="Yang L."/>
            <person name="Nasrallah M.E."/>
            <person name="Bergelson J."/>
            <person name="Carrington J.C."/>
            <person name="Gaut B.S."/>
            <person name="Schmutz J."/>
            <person name="Mayer K.F.X."/>
            <person name="Van de Peer Y."/>
            <person name="Grigoriev I.V."/>
            <person name="Nordborg M."/>
            <person name="Weigel D."/>
            <person name="Guo Y.-L."/>
        </authorList>
    </citation>
    <scope>NUCLEOTIDE SEQUENCE [LARGE SCALE GENOMIC DNA]</scope>
    <source>
        <strain evidence="3">cv. MN47</strain>
    </source>
</reference>
<dbReference type="Proteomes" id="UP000008694">
    <property type="component" value="Unassembled WGS sequence"/>
</dbReference>
<sequence>MEMPTKGGAHPIKPNKPHPQKNQEDRTSTNNRLLSLATSQIHQHPATLAKENL</sequence>
<organism evidence="3">
    <name type="scientific">Arabidopsis lyrata subsp. lyrata</name>
    <name type="common">Lyre-leaved rock-cress</name>
    <dbReference type="NCBI Taxonomy" id="81972"/>
    <lineage>
        <taxon>Eukaryota</taxon>
        <taxon>Viridiplantae</taxon>
        <taxon>Streptophyta</taxon>
        <taxon>Embryophyta</taxon>
        <taxon>Tracheophyta</taxon>
        <taxon>Spermatophyta</taxon>
        <taxon>Magnoliopsida</taxon>
        <taxon>eudicotyledons</taxon>
        <taxon>Gunneridae</taxon>
        <taxon>Pentapetalae</taxon>
        <taxon>rosids</taxon>
        <taxon>malvids</taxon>
        <taxon>Brassicales</taxon>
        <taxon>Brassicaceae</taxon>
        <taxon>Camelineae</taxon>
        <taxon>Arabidopsis</taxon>
    </lineage>
</organism>
<accession>D7LVG4</accession>
<evidence type="ECO:0000313" key="2">
    <source>
        <dbReference type="EMBL" id="EFH54347.1"/>
    </source>
</evidence>
<dbReference type="EMBL" id="GL348717">
    <property type="protein sequence ID" value="EFH54347.1"/>
    <property type="molecule type" value="Genomic_DNA"/>
</dbReference>
<gene>
    <name evidence="2" type="ORF">ARALYDRAFT_907092</name>
</gene>
<dbReference type="AlphaFoldDB" id="D7LVG4"/>
<dbReference type="HOGENOM" id="CLU_3071435_0_0_1"/>
<feature type="region of interest" description="Disordered" evidence="1">
    <location>
        <begin position="1"/>
        <end position="53"/>
    </location>
</feature>
<dbReference type="Gramene" id="scaffold_502796.1">
    <property type="protein sequence ID" value="scaffold_502796.1"/>
    <property type="gene ID" value="scaffold_502796.1"/>
</dbReference>
<feature type="compositionally biased region" description="Polar residues" evidence="1">
    <location>
        <begin position="28"/>
        <end position="42"/>
    </location>
</feature>